<evidence type="ECO:0000313" key="1">
    <source>
        <dbReference type="EMBL" id="NJQ17278.1"/>
    </source>
</evidence>
<keyword evidence="1" id="KW-0547">Nucleotide-binding</keyword>
<keyword evidence="1" id="KW-0347">Helicase</keyword>
<keyword evidence="1" id="KW-0067">ATP-binding</keyword>
<dbReference type="Proteomes" id="UP000727056">
    <property type="component" value="Unassembled WGS sequence"/>
</dbReference>
<keyword evidence="2" id="KW-1185">Reference proteome</keyword>
<keyword evidence="1" id="KW-0378">Hydrolase</keyword>
<name>A0ABX1CH77_9ACTN</name>
<sequence>MKLGVWRANTRARKTGLTDQQRAVLDELGV</sequence>
<gene>
    <name evidence="1" type="ORF">HCN52_20615</name>
</gene>
<proteinExistence type="predicted"/>
<comment type="caution">
    <text evidence="1">The sequence shown here is derived from an EMBL/GenBank/DDBJ whole genome shotgun (WGS) entry which is preliminary data.</text>
</comment>
<organism evidence="1 2">
    <name type="scientific">Streptomyces bohaiensis</name>
    <dbReference type="NCBI Taxonomy" id="1431344"/>
    <lineage>
        <taxon>Bacteria</taxon>
        <taxon>Bacillati</taxon>
        <taxon>Actinomycetota</taxon>
        <taxon>Actinomycetes</taxon>
        <taxon>Kitasatosporales</taxon>
        <taxon>Streptomycetaceae</taxon>
        <taxon>Streptomyces</taxon>
    </lineage>
</organism>
<dbReference type="GO" id="GO:0004386">
    <property type="term" value="F:helicase activity"/>
    <property type="evidence" value="ECO:0007669"/>
    <property type="project" value="UniProtKB-KW"/>
</dbReference>
<evidence type="ECO:0000313" key="2">
    <source>
        <dbReference type="Proteomes" id="UP000727056"/>
    </source>
</evidence>
<protein>
    <submittedName>
        <fullName evidence="1">Helicase</fullName>
    </submittedName>
</protein>
<accession>A0ABX1CH77</accession>
<reference evidence="1 2" key="1">
    <citation type="submission" date="2020-03" db="EMBL/GenBank/DDBJ databases">
        <title>Draft genome of Streptomyces sp. ventii, isolated from the Axial Seamount in the Pacific Ocean, and resequencing of the two type strains Streptomyces lonarensis strain NCL 716 and Streptomyces bohaiensis strain 11A07.</title>
        <authorList>
            <person name="Loughran R.M."/>
            <person name="Pfannmuller K.M."/>
            <person name="Wasson B.J."/>
            <person name="Deadmond M.C."/>
            <person name="Paddock B.E."/>
            <person name="Koyack M.J."/>
            <person name="Gallegos D.A."/>
            <person name="Mitchell E.A."/>
            <person name="Ushijima B."/>
            <person name="Saw J.H."/>
            <person name="Mcphail K.L."/>
            <person name="Videau P."/>
        </authorList>
    </citation>
    <scope>NUCLEOTIDE SEQUENCE [LARGE SCALE GENOMIC DNA]</scope>
    <source>
        <strain evidence="1 2">11A07</strain>
    </source>
</reference>
<dbReference type="EMBL" id="JAAVJC010000272">
    <property type="protein sequence ID" value="NJQ17278.1"/>
    <property type="molecule type" value="Genomic_DNA"/>
</dbReference>